<dbReference type="SUPFAM" id="SSF53067">
    <property type="entry name" value="Actin-like ATPase domain"/>
    <property type="match status" value="2"/>
</dbReference>
<evidence type="ECO:0000313" key="3">
    <source>
        <dbReference type="Proteomes" id="UP001598138"/>
    </source>
</evidence>
<dbReference type="EMBL" id="JBBKXZ010000001">
    <property type="protein sequence ID" value="MFD3393530.1"/>
    <property type="molecule type" value="Genomic_DNA"/>
</dbReference>
<dbReference type="Gene3D" id="3.30.420.40">
    <property type="match status" value="1"/>
</dbReference>
<dbReference type="InterPro" id="IPR043129">
    <property type="entry name" value="ATPase_NBD"/>
</dbReference>
<sequence>MAYTRAGIDLGTNTFQLLVASCTQADAPMQILTNLQRPVQLGKGAMEAGVIQSEAVDRAQIVLTEFIEIAATHGCAAHEITALATSILRNATNGAEIMSAWQRSFGIQVELISGLREADLIFEGVFQSLPQPWERPTLLMDIGGGSVEFILFQGAEVHFKTSLELGGLKLRSLFNKEDYFDLSIREACIAYIDEHLQPLFAACAVQVPQVLVGAAGAFETMWDIEYALKGGVAHKQARALDIPCFYEVKQEIECLVPDERVLYPGMREFRAGIFPYANLLVDRVLTHFGMEEMWMSTNSLKEGFWFSQRDEAIKKGNIF</sequence>
<dbReference type="RefSeq" id="WP_377982248.1">
    <property type="nucleotide sequence ID" value="NZ_JBBKXZ010000001.1"/>
</dbReference>
<dbReference type="InterPro" id="IPR050273">
    <property type="entry name" value="GppA/Ppx_hydrolase"/>
</dbReference>
<dbReference type="Pfam" id="PF02541">
    <property type="entry name" value="Ppx-GppA"/>
    <property type="match status" value="1"/>
</dbReference>
<gene>
    <name evidence="2" type="ORF">U0R10_02740</name>
</gene>
<dbReference type="PANTHER" id="PTHR30005">
    <property type="entry name" value="EXOPOLYPHOSPHATASE"/>
    <property type="match status" value="1"/>
</dbReference>
<feature type="domain" description="Ppx/GppA phosphatase N-terminal" evidence="1">
    <location>
        <begin position="26"/>
        <end position="308"/>
    </location>
</feature>
<dbReference type="PANTHER" id="PTHR30005:SF0">
    <property type="entry name" value="RETROGRADE REGULATION PROTEIN 2"/>
    <property type="match status" value="1"/>
</dbReference>
<protein>
    <recommendedName>
        <fullName evidence="1">Ppx/GppA phosphatase N-terminal domain-containing protein</fullName>
    </recommendedName>
</protein>
<comment type="caution">
    <text evidence="2">The sequence shown here is derived from an EMBL/GenBank/DDBJ whole genome shotgun (WGS) entry which is preliminary data.</text>
</comment>
<evidence type="ECO:0000313" key="2">
    <source>
        <dbReference type="EMBL" id="MFD3393530.1"/>
    </source>
</evidence>
<proteinExistence type="predicted"/>
<dbReference type="PROSITE" id="PS51257">
    <property type="entry name" value="PROKAR_LIPOPROTEIN"/>
    <property type="match status" value="1"/>
</dbReference>
<evidence type="ECO:0000259" key="1">
    <source>
        <dbReference type="Pfam" id="PF02541"/>
    </source>
</evidence>
<dbReference type="Gene3D" id="3.30.420.150">
    <property type="entry name" value="Exopolyphosphatase. Domain 2"/>
    <property type="match status" value="1"/>
</dbReference>
<name>A0ABW6D9D0_9BACT</name>
<keyword evidence="3" id="KW-1185">Reference proteome</keyword>
<accession>A0ABW6D9D0</accession>
<dbReference type="InterPro" id="IPR003695">
    <property type="entry name" value="Ppx_GppA_N"/>
</dbReference>
<organism evidence="2 3">
    <name type="scientific">Aquirufa avitistagni</name>
    <dbReference type="NCBI Taxonomy" id="3104728"/>
    <lineage>
        <taxon>Bacteria</taxon>
        <taxon>Pseudomonadati</taxon>
        <taxon>Bacteroidota</taxon>
        <taxon>Cytophagia</taxon>
        <taxon>Cytophagales</taxon>
        <taxon>Flectobacillaceae</taxon>
        <taxon>Aquirufa</taxon>
    </lineage>
</organism>
<dbReference type="Proteomes" id="UP001598138">
    <property type="component" value="Unassembled WGS sequence"/>
</dbReference>
<reference evidence="2 3" key="1">
    <citation type="submission" date="2024-03" db="EMBL/GenBank/DDBJ databases">
        <title>Aquirufa genome sequencing.</title>
        <authorList>
            <person name="Pitt A."/>
            <person name="Hahn M.W."/>
        </authorList>
    </citation>
    <scope>NUCLEOTIDE SEQUENCE [LARGE SCALE GENOMIC DNA]</scope>
    <source>
        <strain evidence="2 3">OSTEICH-129V</strain>
    </source>
</reference>